<dbReference type="OrthoDB" id="5562606at2759"/>
<feature type="compositionally biased region" description="Basic and acidic residues" evidence="1">
    <location>
        <begin position="129"/>
        <end position="142"/>
    </location>
</feature>
<dbReference type="KEGG" id="apln:108736600"/>
<dbReference type="GO" id="GO:0030136">
    <property type="term" value="C:clathrin-coated vesicle"/>
    <property type="evidence" value="ECO:0007669"/>
    <property type="project" value="TreeGrafter"/>
</dbReference>
<dbReference type="InParanoid" id="A0A1W4WKW0"/>
<evidence type="ECO:0000313" key="3">
    <source>
        <dbReference type="RefSeq" id="XP_018324576.1"/>
    </source>
</evidence>
<gene>
    <name evidence="3" type="primary">LOC108736600</name>
</gene>
<dbReference type="Proteomes" id="UP000192223">
    <property type="component" value="Unplaced"/>
</dbReference>
<evidence type="ECO:0000313" key="2">
    <source>
        <dbReference type="Proteomes" id="UP000192223"/>
    </source>
</evidence>
<evidence type="ECO:0000256" key="1">
    <source>
        <dbReference type="SAM" id="MobiDB-lite"/>
    </source>
</evidence>
<name>A0A1W4WKW0_AGRPL</name>
<proteinExistence type="predicted"/>
<dbReference type="GO" id="GO:0016529">
    <property type="term" value="C:sarcoplasmic reticulum"/>
    <property type="evidence" value="ECO:0007669"/>
    <property type="project" value="TreeGrafter"/>
</dbReference>
<sequence length="275" mass="32310">MGIIDSLKDFFGLSKNEHKFREPSGLDERYPATPDHSRREQNLPLEEEKMGINIYSSPLEIAKFFEHQMEAMMKNMRAFSGMEQFEDFFNNSFHDNPGMTDIKILKPPHEDQNSGSNQADNLRDQFLKPGYKKQDQFENKSDDDLDGRINMNDVDEVFRRSDSKVMPYRERPKFHFYGQSVTSRTIRRPDGVVETHRTVRDQEGNEETTITQKFGDKEYTVTTRVDKNGHKEIEENMVNIDESEKNQIFKQDSVQGSSKFGSFLKDWSDFEHFFK</sequence>
<dbReference type="GO" id="GO:0005739">
    <property type="term" value="C:mitochondrion"/>
    <property type="evidence" value="ECO:0007669"/>
    <property type="project" value="TreeGrafter"/>
</dbReference>
<dbReference type="PANTHER" id="PTHR14938:SF2">
    <property type="entry name" value="HCLS1-ASSOCIATED PROTEIN X-1"/>
    <property type="match status" value="1"/>
</dbReference>
<feature type="region of interest" description="Disordered" evidence="1">
    <location>
        <begin position="21"/>
        <end position="45"/>
    </location>
</feature>
<dbReference type="GO" id="GO:0043066">
    <property type="term" value="P:negative regulation of apoptotic process"/>
    <property type="evidence" value="ECO:0007669"/>
    <property type="project" value="InterPro"/>
</dbReference>
<organism evidence="2 3">
    <name type="scientific">Agrilus planipennis</name>
    <name type="common">Emerald ash borer</name>
    <name type="synonym">Agrilus marcopoli</name>
    <dbReference type="NCBI Taxonomy" id="224129"/>
    <lineage>
        <taxon>Eukaryota</taxon>
        <taxon>Metazoa</taxon>
        <taxon>Ecdysozoa</taxon>
        <taxon>Arthropoda</taxon>
        <taxon>Hexapoda</taxon>
        <taxon>Insecta</taxon>
        <taxon>Pterygota</taxon>
        <taxon>Neoptera</taxon>
        <taxon>Endopterygota</taxon>
        <taxon>Coleoptera</taxon>
        <taxon>Polyphaga</taxon>
        <taxon>Elateriformia</taxon>
        <taxon>Buprestoidea</taxon>
        <taxon>Buprestidae</taxon>
        <taxon>Agrilinae</taxon>
        <taxon>Agrilus</taxon>
    </lineage>
</organism>
<dbReference type="PANTHER" id="PTHR14938">
    <property type="entry name" value="HCLS1-ASSOCIATED PROTEIN X-1"/>
    <property type="match status" value="1"/>
</dbReference>
<reference evidence="3" key="1">
    <citation type="submission" date="2025-08" db="UniProtKB">
        <authorList>
            <consortium name="RefSeq"/>
        </authorList>
    </citation>
    <scope>IDENTIFICATION</scope>
    <source>
        <tissue evidence="3">Entire body</tissue>
    </source>
</reference>
<dbReference type="STRING" id="224129.A0A1W4WKW0"/>
<keyword evidence="2" id="KW-1185">Reference proteome</keyword>
<dbReference type="RefSeq" id="XP_018324576.1">
    <property type="nucleotide sequence ID" value="XM_018469074.2"/>
</dbReference>
<dbReference type="GeneID" id="108736600"/>
<dbReference type="GO" id="GO:0016324">
    <property type="term" value="C:apical plasma membrane"/>
    <property type="evidence" value="ECO:0007669"/>
    <property type="project" value="TreeGrafter"/>
</dbReference>
<feature type="region of interest" description="Disordered" evidence="1">
    <location>
        <begin position="103"/>
        <end position="122"/>
    </location>
</feature>
<protein>
    <submittedName>
        <fullName evidence="3">Uncharacterized protein LOC108736600</fullName>
    </submittedName>
</protein>
<dbReference type="InterPro" id="IPR017248">
    <property type="entry name" value="HAX-1"/>
</dbReference>
<dbReference type="GO" id="GO:0015629">
    <property type="term" value="C:actin cytoskeleton"/>
    <property type="evidence" value="ECO:0007669"/>
    <property type="project" value="TreeGrafter"/>
</dbReference>
<feature type="compositionally biased region" description="Basic and acidic residues" evidence="1">
    <location>
        <begin position="103"/>
        <end position="112"/>
    </location>
</feature>
<dbReference type="AlphaFoldDB" id="A0A1W4WKW0"/>
<dbReference type="GO" id="GO:0030833">
    <property type="term" value="P:regulation of actin filament polymerization"/>
    <property type="evidence" value="ECO:0007669"/>
    <property type="project" value="TreeGrafter"/>
</dbReference>
<feature type="region of interest" description="Disordered" evidence="1">
    <location>
        <begin position="129"/>
        <end position="148"/>
    </location>
</feature>
<accession>A0A1W4WKW0</accession>